<gene>
    <name evidence="1" type="ORF">RUM43_003711</name>
</gene>
<evidence type="ECO:0000313" key="1">
    <source>
        <dbReference type="EMBL" id="KAK6629890.1"/>
    </source>
</evidence>
<dbReference type="EMBL" id="JAWJWE010000036">
    <property type="protein sequence ID" value="KAK6629890.1"/>
    <property type="molecule type" value="Genomic_DNA"/>
</dbReference>
<accession>A0AAN8P3K1</accession>
<organism evidence="1 2">
    <name type="scientific">Polyplax serrata</name>
    <name type="common">Common mouse louse</name>
    <dbReference type="NCBI Taxonomy" id="468196"/>
    <lineage>
        <taxon>Eukaryota</taxon>
        <taxon>Metazoa</taxon>
        <taxon>Ecdysozoa</taxon>
        <taxon>Arthropoda</taxon>
        <taxon>Hexapoda</taxon>
        <taxon>Insecta</taxon>
        <taxon>Pterygota</taxon>
        <taxon>Neoptera</taxon>
        <taxon>Paraneoptera</taxon>
        <taxon>Psocodea</taxon>
        <taxon>Troctomorpha</taxon>
        <taxon>Phthiraptera</taxon>
        <taxon>Anoplura</taxon>
        <taxon>Polyplacidae</taxon>
        <taxon>Polyplax</taxon>
    </lineage>
</organism>
<sequence length="151" mass="17447">MGGTQSTTCKSTVQNPDLLNVVTLSDSAVQRLPLEIDDNPLDKEQRNQNIDDYWRERLDCLETTYGETKRMTEKEFRRLEFTIKKMAPEGGKLACPRMVEDTSTCYLIFGTETLKCTHLVDKFKLCMDTMSAETLKRRYMDDMRKAKKGPC</sequence>
<proteinExistence type="predicted"/>
<name>A0AAN8P3K1_POLSC</name>
<comment type="caution">
    <text evidence="1">The sequence shown here is derived from an EMBL/GenBank/DDBJ whole genome shotgun (WGS) entry which is preliminary data.</text>
</comment>
<protein>
    <submittedName>
        <fullName evidence="1">Uncharacterized protein</fullName>
    </submittedName>
</protein>
<dbReference type="AlphaFoldDB" id="A0AAN8P3K1"/>
<evidence type="ECO:0000313" key="2">
    <source>
        <dbReference type="Proteomes" id="UP001372834"/>
    </source>
</evidence>
<dbReference type="Proteomes" id="UP001372834">
    <property type="component" value="Unassembled WGS sequence"/>
</dbReference>
<reference evidence="1 2" key="1">
    <citation type="submission" date="2023-10" db="EMBL/GenBank/DDBJ databases">
        <title>Genomes of two closely related lineages of the louse Polyplax serrata with different host specificities.</title>
        <authorList>
            <person name="Martinu J."/>
            <person name="Tarabai H."/>
            <person name="Stefka J."/>
            <person name="Hypsa V."/>
        </authorList>
    </citation>
    <scope>NUCLEOTIDE SEQUENCE [LARGE SCALE GENOMIC DNA]</scope>
    <source>
        <strain evidence="1">HR10_N</strain>
    </source>
</reference>